<dbReference type="InterPro" id="IPR013589">
    <property type="entry name" value="Bac_transglu_N"/>
</dbReference>
<gene>
    <name evidence="2" type="ORF">GGE60_000851</name>
</gene>
<dbReference type="InterPro" id="IPR038765">
    <property type="entry name" value="Papain-like_cys_pep_sf"/>
</dbReference>
<dbReference type="PANTHER" id="PTHR33490:SF1">
    <property type="entry name" value="SLL1233 PROTEIN"/>
    <property type="match status" value="1"/>
</dbReference>
<proteinExistence type="predicted"/>
<evidence type="ECO:0000313" key="3">
    <source>
        <dbReference type="Proteomes" id="UP000543836"/>
    </source>
</evidence>
<sequence>MTIFSVRHVTSYRYFRAVAFGERRVMFRPRDSFDQRLIEESLVTYPEPRRVRRIHDVFGHLRRARRYYIFRPRTAFRNVDHARPCASACAGFPDRQRSTVLTCPFSYDADVVPDLEPAMHCHCADPNDEIRHWARQFVRHGQPTEIGHLLMTRCYAIRESFSCARRLEDRTETPVQTLSLRSGSCRDFALLMMEAGAARSGSLRAS</sequence>
<dbReference type="PANTHER" id="PTHR33490">
    <property type="entry name" value="BLR5614 PROTEIN-RELATED"/>
    <property type="match status" value="1"/>
</dbReference>
<name>A0A7W7EK12_9HYPH</name>
<dbReference type="EMBL" id="JACIIG010000001">
    <property type="protein sequence ID" value="MBB4566763.1"/>
    <property type="molecule type" value="Genomic_DNA"/>
</dbReference>
<dbReference type="Pfam" id="PF08379">
    <property type="entry name" value="Bact_transglu_N"/>
    <property type="match status" value="1"/>
</dbReference>
<organism evidence="2 3">
    <name type="scientific">Rhizobium leucaenae</name>
    <dbReference type="NCBI Taxonomy" id="29450"/>
    <lineage>
        <taxon>Bacteria</taxon>
        <taxon>Pseudomonadati</taxon>
        <taxon>Pseudomonadota</taxon>
        <taxon>Alphaproteobacteria</taxon>
        <taxon>Hyphomicrobiales</taxon>
        <taxon>Rhizobiaceae</taxon>
        <taxon>Rhizobium/Agrobacterium group</taxon>
        <taxon>Rhizobium</taxon>
    </lineage>
</organism>
<accession>A0A7W7EK12</accession>
<reference evidence="2 3" key="1">
    <citation type="submission" date="2020-08" db="EMBL/GenBank/DDBJ databases">
        <title>Genomic Encyclopedia of Type Strains, Phase IV (KMG-V): Genome sequencing to study the core and pangenomes of soil and plant-associated prokaryotes.</title>
        <authorList>
            <person name="Whitman W."/>
        </authorList>
    </citation>
    <scope>NUCLEOTIDE SEQUENCE [LARGE SCALE GENOMIC DNA]</scope>
    <source>
        <strain evidence="2 3">SEMIA 492</strain>
    </source>
</reference>
<dbReference type="SUPFAM" id="SSF54001">
    <property type="entry name" value="Cysteine proteinases"/>
    <property type="match status" value="1"/>
</dbReference>
<keyword evidence="3" id="KW-1185">Reference proteome</keyword>
<protein>
    <recommendedName>
        <fullName evidence="1">Bacterial transglutaminase-like N-terminal domain-containing protein</fullName>
    </recommendedName>
</protein>
<evidence type="ECO:0000313" key="2">
    <source>
        <dbReference type="EMBL" id="MBB4566763.1"/>
    </source>
</evidence>
<dbReference type="Proteomes" id="UP000543836">
    <property type="component" value="Unassembled WGS sequence"/>
</dbReference>
<evidence type="ECO:0000259" key="1">
    <source>
        <dbReference type="Pfam" id="PF08379"/>
    </source>
</evidence>
<dbReference type="AlphaFoldDB" id="A0A7W7EK12"/>
<feature type="domain" description="Bacterial transglutaminase-like N-terminal" evidence="1">
    <location>
        <begin position="5"/>
        <end position="60"/>
    </location>
</feature>
<comment type="caution">
    <text evidence="2">The sequence shown here is derived from an EMBL/GenBank/DDBJ whole genome shotgun (WGS) entry which is preliminary data.</text>
</comment>